<evidence type="ECO:0000313" key="2">
    <source>
        <dbReference type="EMBL" id="NYH86042.1"/>
    </source>
</evidence>
<protein>
    <submittedName>
        <fullName evidence="2">5-methylcytosine-specific restriction endonuclease McrA</fullName>
    </submittedName>
</protein>
<dbReference type="InterPro" id="IPR002711">
    <property type="entry name" value="HNH"/>
</dbReference>
<feature type="domain" description="HNH nuclease" evidence="1">
    <location>
        <begin position="230"/>
        <end position="285"/>
    </location>
</feature>
<gene>
    <name evidence="2" type="ORF">FHR37_004893</name>
</gene>
<dbReference type="Gene3D" id="1.10.30.50">
    <property type="match status" value="1"/>
</dbReference>
<comment type="caution">
    <text evidence="2">The sequence shown here is derived from an EMBL/GenBank/DDBJ whole genome shotgun (WGS) entry which is preliminary data.</text>
</comment>
<accession>A0ABX2SBX6</accession>
<keyword evidence="2" id="KW-0540">Nuclease</keyword>
<keyword evidence="3" id="KW-1185">Reference proteome</keyword>
<reference evidence="2 3" key="1">
    <citation type="submission" date="2020-07" db="EMBL/GenBank/DDBJ databases">
        <title>Sequencing the genomes of 1000 actinobacteria strains.</title>
        <authorList>
            <person name="Klenk H.-P."/>
        </authorList>
    </citation>
    <scope>NUCLEOTIDE SEQUENCE [LARGE SCALE GENOMIC DNA]</scope>
    <source>
        <strain evidence="2 3">DSM 45117</strain>
    </source>
</reference>
<proteinExistence type="predicted"/>
<dbReference type="SMART" id="SM00507">
    <property type="entry name" value="HNHc"/>
    <property type="match status" value="1"/>
</dbReference>
<dbReference type="CDD" id="cd00085">
    <property type="entry name" value="HNHc"/>
    <property type="match status" value="1"/>
</dbReference>
<evidence type="ECO:0000259" key="1">
    <source>
        <dbReference type="SMART" id="SM00507"/>
    </source>
</evidence>
<dbReference type="GO" id="GO:0004519">
    <property type="term" value="F:endonuclease activity"/>
    <property type="evidence" value="ECO:0007669"/>
    <property type="project" value="UniProtKB-KW"/>
</dbReference>
<name>A0ABX2SBX6_9ACTN</name>
<organism evidence="2 3">
    <name type="scientific">Actinopolymorpha cephalotaxi</name>
    <dbReference type="NCBI Taxonomy" id="504797"/>
    <lineage>
        <taxon>Bacteria</taxon>
        <taxon>Bacillati</taxon>
        <taxon>Actinomycetota</taxon>
        <taxon>Actinomycetes</taxon>
        <taxon>Propionibacteriales</taxon>
        <taxon>Actinopolymorphaceae</taxon>
        <taxon>Actinopolymorpha</taxon>
    </lineage>
</organism>
<dbReference type="RefSeq" id="WP_139239184.1">
    <property type="nucleotide sequence ID" value="NZ_FOOI01000020.1"/>
</dbReference>
<dbReference type="Proteomes" id="UP000533017">
    <property type="component" value="Unassembled WGS sequence"/>
</dbReference>
<evidence type="ECO:0000313" key="3">
    <source>
        <dbReference type="Proteomes" id="UP000533017"/>
    </source>
</evidence>
<dbReference type="InterPro" id="IPR003615">
    <property type="entry name" value="HNH_nuc"/>
</dbReference>
<dbReference type="EMBL" id="JACBZA010000001">
    <property type="protein sequence ID" value="NYH86042.1"/>
    <property type="molecule type" value="Genomic_DNA"/>
</dbReference>
<sequence>MTDPQKVKAGLERARDALEAVQVVVEELRTKEVTVVDWQHASAETGVLLAQFDRAANQISNAFGLTSTQQRVLAYLRSRIGQKVPKEELRGVAGIYEWARRIRELRVEHGWAIVTNVQRPDLKPGEYVLEHDQPDRLLADDWALAKRLRNSKESGKDRGLKYLQALSPRSADKDQLAYVMQIQSRARRIRELDEEGWEIQSNVDDPSLAPGSYRLASLERRPPRTRKAIKLRHTILERDGKQCQDCGRSPDKNHVTLQIHHRVFVSQGGTNDPENLITLCSDCHAGRHALVRGQVVDELLVTDWEEDLLDA</sequence>
<keyword evidence="2" id="KW-0255">Endonuclease</keyword>
<dbReference type="Pfam" id="PF01844">
    <property type="entry name" value="HNH"/>
    <property type="match status" value="1"/>
</dbReference>
<keyword evidence="2" id="KW-0378">Hydrolase</keyword>